<dbReference type="SUPFAM" id="SSF52540">
    <property type="entry name" value="P-loop containing nucleoside triphosphate hydrolases"/>
    <property type="match status" value="1"/>
</dbReference>
<dbReference type="GO" id="GO:0006777">
    <property type="term" value="P:Mo-molybdopterin cofactor biosynthetic process"/>
    <property type="evidence" value="ECO:0007669"/>
    <property type="project" value="InterPro"/>
</dbReference>
<dbReference type="OrthoDB" id="9786803at2"/>
<feature type="domain" description="Molybdopterin-guanine dinucleotide biosynthesis protein B (MobB)" evidence="1">
    <location>
        <begin position="4"/>
        <end position="131"/>
    </location>
</feature>
<dbReference type="Pfam" id="PF03205">
    <property type="entry name" value="MobB"/>
    <property type="match status" value="1"/>
</dbReference>
<gene>
    <name evidence="2" type="ORF">X560_0212</name>
</gene>
<evidence type="ECO:0000259" key="1">
    <source>
        <dbReference type="Pfam" id="PF03205"/>
    </source>
</evidence>
<dbReference type="InterPro" id="IPR004435">
    <property type="entry name" value="MobB_dom"/>
</dbReference>
<keyword evidence="3" id="KW-1185">Reference proteome</keyword>
<dbReference type="NCBIfam" id="TIGR00176">
    <property type="entry name" value="mobB"/>
    <property type="match status" value="1"/>
</dbReference>
<accession>A0A0J8GER4</accession>
<evidence type="ECO:0000313" key="3">
    <source>
        <dbReference type="Proteomes" id="UP000052258"/>
    </source>
</evidence>
<dbReference type="Gene3D" id="3.40.50.300">
    <property type="entry name" value="P-loop containing nucleotide triphosphate hydrolases"/>
    <property type="match status" value="1"/>
</dbReference>
<organism evidence="2 3">
    <name type="scientific">Listeria fleischmannii 1991</name>
    <dbReference type="NCBI Taxonomy" id="1430899"/>
    <lineage>
        <taxon>Bacteria</taxon>
        <taxon>Bacillati</taxon>
        <taxon>Bacillota</taxon>
        <taxon>Bacilli</taxon>
        <taxon>Bacillales</taxon>
        <taxon>Listeriaceae</taxon>
        <taxon>Listeria</taxon>
    </lineage>
</organism>
<dbReference type="PANTHER" id="PTHR40072:SF1">
    <property type="entry name" value="MOLYBDOPTERIN-GUANINE DINUCLEOTIDE BIOSYNTHESIS ADAPTER PROTEIN"/>
    <property type="match status" value="1"/>
</dbReference>
<sequence>MAVILQVIGFKNSGKTTLIRHFISKAKQKSYTVHAIKHDAHDFEIDHSGTDSHFFTEEGADAVLLASSQKYAIISQSKLSLKEAINQLGEADLTLVEGFKKAPFPKIILVRSPEEVEWFLQEVKQIVAFVSIQPLQHEKVTYIGTEETRNAFLDGMMREFLE</sequence>
<dbReference type="InterPro" id="IPR052539">
    <property type="entry name" value="MGD_biosynthesis_adapter"/>
</dbReference>
<dbReference type="PATRIC" id="fig|1430899.3.peg.213"/>
<comment type="caution">
    <text evidence="2">The sequence shown here is derived from an EMBL/GenBank/DDBJ whole genome shotgun (WGS) entry which is preliminary data.</text>
</comment>
<proteinExistence type="predicted"/>
<dbReference type="PANTHER" id="PTHR40072">
    <property type="entry name" value="MOLYBDOPTERIN-GUANINE DINUCLEOTIDE BIOSYNTHESIS ADAPTER PROTEIN-RELATED"/>
    <property type="match status" value="1"/>
</dbReference>
<dbReference type="CDD" id="cd03116">
    <property type="entry name" value="MobB"/>
    <property type="match status" value="1"/>
</dbReference>
<protein>
    <submittedName>
        <fullName evidence="2">Molybdopterin-guanine dinucleotide biosynthesis protein MobB</fullName>
    </submittedName>
</protein>
<reference evidence="2 3" key="1">
    <citation type="journal article" date="2015" name="Genome Biol. Evol.">
        <title>Comparative Genomics of Listeria Sensu Lato: Genus-Wide Differences in Evolutionary Dynamics and the Progressive Gain of Complex, Potentially Pathogenicity-Related Traits through Lateral Gene Transfer.</title>
        <authorList>
            <person name="Chiara M."/>
            <person name="Caruso M."/>
            <person name="D'Erchia A.M."/>
            <person name="Manzari C."/>
            <person name="Fraccalvieri R."/>
            <person name="Goffredo E."/>
            <person name="Latorre L."/>
            <person name="Miccolupo A."/>
            <person name="Padalino I."/>
            <person name="Santagada G."/>
            <person name="Chiocco D."/>
            <person name="Pesole G."/>
            <person name="Horner D.S."/>
            <person name="Parisi A."/>
        </authorList>
    </citation>
    <scope>NUCLEOTIDE SEQUENCE [LARGE SCALE GENOMIC DNA]</scope>
    <source>
        <strain evidence="2 3">1991</strain>
    </source>
</reference>
<dbReference type="EMBL" id="AZHO01000004">
    <property type="protein sequence ID" value="KMT61145.1"/>
    <property type="molecule type" value="Genomic_DNA"/>
</dbReference>
<dbReference type="GO" id="GO:0005525">
    <property type="term" value="F:GTP binding"/>
    <property type="evidence" value="ECO:0007669"/>
    <property type="project" value="InterPro"/>
</dbReference>
<dbReference type="AlphaFoldDB" id="A0A0J8GER4"/>
<name>A0A0J8GER4_9LIST</name>
<dbReference type="InterPro" id="IPR027417">
    <property type="entry name" value="P-loop_NTPase"/>
</dbReference>
<dbReference type="RefSeq" id="WP_007472805.1">
    <property type="nucleotide sequence ID" value="NZ_KQ130610.1"/>
</dbReference>
<dbReference type="Proteomes" id="UP000052258">
    <property type="component" value="Unassembled WGS sequence"/>
</dbReference>
<evidence type="ECO:0000313" key="2">
    <source>
        <dbReference type="EMBL" id="KMT61145.1"/>
    </source>
</evidence>